<keyword evidence="1" id="KW-0175">Coiled coil</keyword>
<dbReference type="AlphaFoldDB" id="A0A7Y3WVN0"/>
<feature type="transmembrane region" description="Helical" evidence="2">
    <location>
        <begin position="12"/>
        <end position="29"/>
    </location>
</feature>
<comment type="caution">
    <text evidence="3">The sequence shown here is derived from an EMBL/GenBank/DDBJ whole genome shotgun (WGS) entry which is preliminary data.</text>
</comment>
<reference evidence="3 4" key="1">
    <citation type="submission" date="2018-11" db="EMBL/GenBank/DDBJ databases">
        <title>Genome sequencing and analysis.</title>
        <authorList>
            <person name="Huang Y.-T."/>
        </authorList>
    </citation>
    <scope>NUCLEOTIDE SEQUENCE [LARGE SCALE GENOMIC DNA]</scope>
    <source>
        <strain evidence="3 4">SHIN</strain>
    </source>
</reference>
<keyword evidence="2" id="KW-0472">Membrane</keyword>
<proteinExistence type="predicted"/>
<evidence type="ECO:0000313" key="3">
    <source>
        <dbReference type="EMBL" id="NNV20515.1"/>
    </source>
</evidence>
<gene>
    <name evidence="3" type="ORF">EHE22_08765</name>
</gene>
<dbReference type="Proteomes" id="UP000526233">
    <property type="component" value="Unassembled WGS sequence"/>
</dbReference>
<feature type="transmembrane region" description="Helical" evidence="2">
    <location>
        <begin position="139"/>
        <end position="162"/>
    </location>
</feature>
<keyword evidence="2" id="KW-1133">Transmembrane helix</keyword>
<sequence length="178" mass="20614">MTPNPPTDNLYKFVTFLGIALVIFSTLSINSNLQKMQEADSAADAVLTSLTYNFERLSSSAIRMDKEMSEALMATREIEKQTNRDNEEVVRLRAKTEQLDTDIKTAKIKMEEIEKKARELVEISHKSQSTFKILKSQNYLMYFSLCLGLLMSILGCVSWYFFHQRYQDKLLKKTLFDN</sequence>
<evidence type="ECO:0000313" key="4">
    <source>
        <dbReference type="Proteomes" id="UP000526233"/>
    </source>
</evidence>
<accession>A0A7Y3WVN0</accession>
<dbReference type="RefSeq" id="WP_171379835.1">
    <property type="nucleotide sequence ID" value="NZ_PKQI01000002.1"/>
</dbReference>
<evidence type="ECO:0000256" key="1">
    <source>
        <dbReference type="SAM" id="Coils"/>
    </source>
</evidence>
<feature type="coiled-coil region" evidence="1">
    <location>
        <begin position="96"/>
        <end position="123"/>
    </location>
</feature>
<name>A0A7Y3WVN0_9HYPH</name>
<keyword evidence="2" id="KW-0812">Transmembrane</keyword>
<evidence type="ECO:0000256" key="2">
    <source>
        <dbReference type="SAM" id="Phobius"/>
    </source>
</evidence>
<organism evidence="3 4">
    <name type="scientific">Brucella pseudogrignonensis</name>
    <dbReference type="NCBI Taxonomy" id="419475"/>
    <lineage>
        <taxon>Bacteria</taxon>
        <taxon>Pseudomonadati</taxon>
        <taxon>Pseudomonadota</taxon>
        <taxon>Alphaproteobacteria</taxon>
        <taxon>Hyphomicrobiales</taxon>
        <taxon>Brucellaceae</taxon>
        <taxon>Brucella/Ochrobactrum group</taxon>
        <taxon>Brucella</taxon>
    </lineage>
</organism>
<protein>
    <submittedName>
        <fullName evidence="3">Uncharacterized protein</fullName>
    </submittedName>
</protein>
<dbReference type="EMBL" id="PKQI01000002">
    <property type="protein sequence ID" value="NNV20515.1"/>
    <property type="molecule type" value="Genomic_DNA"/>
</dbReference>